<keyword evidence="7 13" id="KW-0812">Transmembrane</keyword>
<organism evidence="14 15">
    <name type="scientific">Ramazzottius varieornatus</name>
    <name type="common">Water bear</name>
    <name type="synonym">Tardigrade</name>
    <dbReference type="NCBI Taxonomy" id="947166"/>
    <lineage>
        <taxon>Eukaryota</taxon>
        <taxon>Metazoa</taxon>
        <taxon>Ecdysozoa</taxon>
        <taxon>Tardigrada</taxon>
        <taxon>Eutardigrada</taxon>
        <taxon>Parachela</taxon>
        <taxon>Hypsibioidea</taxon>
        <taxon>Ramazzottiidae</taxon>
        <taxon>Ramazzottius</taxon>
    </lineage>
</organism>
<evidence type="ECO:0000256" key="9">
    <source>
        <dbReference type="ARBA" id="ARBA00022842"/>
    </source>
</evidence>
<feature type="transmembrane region" description="Helical" evidence="13">
    <location>
        <begin position="12"/>
        <end position="35"/>
    </location>
</feature>
<dbReference type="OrthoDB" id="19639at2759"/>
<comment type="caution">
    <text evidence="14">The sequence shown here is derived from an EMBL/GenBank/DDBJ whole genome shotgun (WGS) entry which is preliminary data.</text>
</comment>
<proteinExistence type="inferred from homology"/>
<sequence length="274" mass="31546">MGSLSVALSNLVLIGLWRLLHLLIAAYSFLLSFLWRLNLFDRLLRCYHSSRALDIARSDLRNLSRLPVHLGFVFSDDPRRFALLNVAELIAWCAAVGISCVSIYDKHGFWRTSRHELQRVVEKKLHSCKSTSEILLRVDVQSSNDLLQIPLLTAQNNAKPWRIDGTLIYFLSEADGKATLVEGTRRICSAVKDRRLPTSVIDQNLFDSHIREMQDFPDPDLIMKIGKVDSLSGYPPWQVRLSEILYMPNPREVSFCDFRDALFRFTRVEQRLGR</sequence>
<dbReference type="InterPro" id="IPR038887">
    <property type="entry name" value="Nus1/NgBR"/>
</dbReference>
<evidence type="ECO:0000256" key="13">
    <source>
        <dbReference type="SAM" id="Phobius"/>
    </source>
</evidence>
<dbReference type="Gene3D" id="3.40.1180.10">
    <property type="entry name" value="Decaprenyl diphosphate synthase-like"/>
    <property type="match status" value="1"/>
</dbReference>
<evidence type="ECO:0000256" key="2">
    <source>
        <dbReference type="ARBA" id="ARBA00004586"/>
    </source>
</evidence>
<evidence type="ECO:0000256" key="10">
    <source>
        <dbReference type="ARBA" id="ARBA00022989"/>
    </source>
</evidence>
<dbReference type="GO" id="GO:0045547">
    <property type="term" value="F:ditrans,polycis-polyprenyl diphosphate synthase [(2E,6E)-farnesyl diphosphate specific] activity"/>
    <property type="evidence" value="ECO:0007669"/>
    <property type="project" value="UniProtKB-EC"/>
</dbReference>
<comment type="cofactor">
    <cofactor evidence="1">
        <name>Mg(2+)</name>
        <dbReference type="ChEBI" id="CHEBI:18420"/>
    </cofactor>
</comment>
<keyword evidence="6" id="KW-0808">Transferase</keyword>
<evidence type="ECO:0000256" key="12">
    <source>
        <dbReference type="ARBA" id="ARBA00047353"/>
    </source>
</evidence>
<evidence type="ECO:0000256" key="3">
    <source>
        <dbReference type="ARBA" id="ARBA00004922"/>
    </source>
</evidence>
<reference evidence="14 15" key="1">
    <citation type="journal article" date="2016" name="Nat. Commun.">
        <title>Extremotolerant tardigrade genome and improved radiotolerance of human cultured cells by tardigrade-unique protein.</title>
        <authorList>
            <person name="Hashimoto T."/>
            <person name="Horikawa D.D."/>
            <person name="Saito Y."/>
            <person name="Kuwahara H."/>
            <person name="Kozuka-Hata H."/>
            <person name="Shin-I T."/>
            <person name="Minakuchi Y."/>
            <person name="Ohishi K."/>
            <person name="Motoyama A."/>
            <person name="Aizu T."/>
            <person name="Enomoto A."/>
            <person name="Kondo K."/>
            <person name="Tanaka S."/>
            <person name="Hara Y."/>
            <person name="Koshikawa S."/>
            <person name="Sagara H."/>
            <person name="Miura T."/>
            <person name="Yokobori S."/>
            <person name="Miyagawa K."/>
            <person name="Suzuki Y."/>
            <person name="Kubo T."/>
            <person name="Oyama M."/>
            <person name="Kohara Y."/>
            <person name="Fujiyama A."/>
            <person name="Arakawa K."/>
            <person name="Katayama T."/>
            <person name="Toyoda A."/>
            <person name="Kunieda T."/>
        </authorList>
    </citation>
    <scope>NUCLEOTIDE SEQUENCE [LARGE SCALE GENOMIC DNA]</scope>
    <source>
        <strain evidence="14 15">YOKOZUNA-1</strain>
    </source>
</reference>
<keyword evidence="9" id="KW-0460">Magnesium</keyword>
<evidence type="ECO:0000313" key="14">
    <source>
        <dbReference type="EMBL" id="GAV03892.1"/>
    </source>
</evidence>
<evidence type="ECO:0000256" key="4">
    <source>
        <dbReference type="ARBA" id="ARBA00005432"/>
    </source>
</evidence>
<keyword evidence="10 13" id="KW-1133">Transmembrane helix</keyword>
<dbReference type="PANTHER" id="PTHR21528">
    <property type="entry name" value="DEHYDRODOLICHYL DIPHOSPHATE SYNTHASE COMPLEX SUBUNIT NUS1"/>
    <property type="match status" value="1"/>
</dbReference>
<evidence type="ECO:0000256" key="7">
    <source>
        <dbReference type="ARBA" id="ARBA00022692"/>
    </source>
</evidence>
<gene>
    <name evidence="14" type="primary">RvY_14260-1</name>
    <name evidence="14" type="synonym">RvY_14260.1</name>
    <name evidence="14" type="ORF">RvY_14260</name>
</gene>
<dbReference type="UniPathway" id="UPA00378"/>
<comment type="pathway">
    <text evidence="3">Protein modification; protein glycosylation.</text>
</comment>
<evidence type="ECO:0000256" key="6">
    <source>
        <dbReference type="ARBA" id="ARBA00022679"/>
    </source>
</evidence>
<evidence type="ECO:0000256" key="8">
    <source>
        <dbReference type="ARBA" id="ARBA00022824"/>
    </source>
</evidence>
<name>A0A1D1VQQ0_RAMVA</name>
<dbReference type="GO" id="GO:0005789">
    <property type="term" value="C:endoplasmic reticulum membrane"/>
    <property type="evidence" value="ECO:0007669"/>
    <property type="project" value="UniProtKB-SubCell"/>
</dbReference>
<dbReference type="InterPro" id="IPR001441">
    <property type="entry name" value="UPP_synth-like"/>
</dbReference>
<dbReference type="STRING" id="947166.A0A1D1VQQ0"/>
<dbReference type="EMBL" id="BDGG01000010">
    <property type="protein sequence ID" value="GAV03892.1"/>
    <property type="molecule type" value="Genomic_DNA"/>
</dbReference>
<accession>A0A1D1VQQ0</accession>
<dbReference type="Pfam" id="PF01255">
    <property type="entry name" value="Prenyltransf"/>
    <property type="match status" value="1"/>
</dbReference>
<comment type="similarity">
    <text evidence="4">Belongs to the UPP synthase family.</text>
</comment>
<dbReference type="Proteomes" id="UP000186922">
    <property type="component" value="Unassembled WGS sequence"/>
</dbReference>
<evidence type="ECO:0000256" key="11">
    <source>
        <dbReference type="ARBA" id="ARBA00023136"/>
    </source>
</evidence>
<evidence type="ECO:0000256" key="5">
    <source>
        <dbReference type="ARBA" id="ARBA00012596"/>
    </source>
</evidence>
<feature type="transmembrane region" description="Helical" evidence="13">
    <location>
        <begin position="81"/>
        <end position="104"/>
    </location>
</feature>
<dbReference type="SUPFAM" id="SSF64005">
    <property type="entry name" value="Undecaprenyl diphosphate synthase"/>
    <property type="match status" value="1"/>
</dbReference>
<evidence type="ECO:0000256" key="1">
    <source>
        <dbReference type="ARBA" id="ARBA00001946"/>
    </source>
</evidence>
<dbReference type="AlphaFoldDB" id="A0A1D1VQQ0"/>
<keyword evidence="15" id="KW-1185">Reference proteome</keyword>
<dbReference type="EC" id="2.5.1.87" evidence="5"/>
<dbReference type="GO" id="GO:1904423">
    <property type="term" value="C:dehydrodolichyl diphosphate synthase complex"/>
    <property type="evidence" value="ECO:0007669"/>
    <property type="project" value="InterPro"/>
</dbReference>
<comment type="subcellular location">
    <subcellularLocation>
        <location evidence="2">Endoplasmic reticulum membrane</location>
    </subcellularLocation>
</comment>
<keyword evidence="11 13" id="KW-0472">Membrane</keyword>
<comment type="catalytic activity">
    <reaction evidence="12">
        <text>n isopentenyl diphosphate + (2E,6E)-farnesyl diphosphate = a di-trans,poly-cis-polyprenyl diphosphate + n diphosphate</text>
        <dbReference type="Rhea" id="RHEA:53008"/>
        <dbReference type="Rhea" id="RHEA-COMP:19494"/>
        <dbReference type="ChEBI" id="CHEBI:33019"/>
        <dbReference type="ChEBI" id="CHEBI:128769"/>
        <dbReference type="ChEBI" id="CHEBI:136960"/>
        <dbReference type="ChEBI" id="CHEBI:175763"/>
        <dbReference type="EC" id="2.5.1.87"/>
    </reaction>
</comment>
<keyword evidence="8" id="KW-0256">Endoplasmic reticulum</keyword>
<dbReference type="PANTHER" id="PTHR21528:SF0">
    <property type="entry name" value="DEHYDRODOLICHYL DIPHOSPHATE SYNTHASE COMPLEX SUBUNIT NUS1"/>
    <property type="match status" value="1"/>
</dbReference>
<protein>
    <recommendedName>
        <fullName evidence="5">ditrans,polycis-polyprenyl diphosphate synthase [(2E,6E)-farnesyldiphosphate specific]</fullName>
        <ecNumber evidence="5">2.5.1.87</ecNumber>
    </recommendedName>
</protein>
<evidence type="ECO:0000313" key="15">
    <source>
        <dbReference type="Proteomes" id="UP000186922"/>
    </source>
</evidence>
<dbReference type="InterPro" id="IPR036424">
    <property type="entry name" value="UPP_synth-like_sf"/>
</dbReference>